<dbReference type="EMBL" id="JAYMYS010000002">
    <property type="protein sequence ID" value="KAK7406279.1"/>
    <property type="molecule type" value="Genomic_DNA"/>
</dbReference>
<dbReference type="Proteomes" id="UP001386955">
    <property type="component" value="Unassembled WGS sequence"/>
</dbReference>
<sequence>MGGSVGRGLITHVAITSLICIVTDERYKRCEHRLLEEWIMGLEPSLETKLEMAGDSGPGIMRCIFCGQVLESTELLMECELSYHL</sequence>
<keyword evidence="2" id="KW-1185">Reference proteome</keyword>
<comment type="caution">
    <text evidence="1">The sequence shown here is derived from an EMBL/GenBank/DDBJ whole genome shotgun (WGS) entry which is preliminary data.</text>
</comment>
<protein>
    <submittedName>
        <fullName evidence="1">Uncharacterized protein</fullName>
    </submittedName>
</protein>
<evidence type="ECO:0000313" key="1">
    <source>
        <dbReference type="EMBL" id="KAK7406279.1"/>
    </source>
</evidence>
<dbReference type="AlphaFoldDB" id="A0AAN9STV1"/>
<reference evidence="1 2" key="1">
    <citation type="submission" date="2024-01" db="EMBL/GenBank/DDBJ databases">
        <title>The genomes of 5 underutilized Papilionoideae crops provide insights into root nodulation and disease resistanc.</title>
        <authorList>
            <person name="Jiang F."/>
        </authorList>
    </citation>
    <scope>NUCLEOTIDE SEQUENCE [LARGE SCALE GENOMIC DNA]</scope>
    <source>
        <strain evidence="1">DUOXIRENSHENG_FW03</strain>
        <tissue evidence="1">Leaves</tissue>
    </source>
</reference>
<proteinExistence type="predicted"/>
<name>A0AAN9STV1_PSOTE</name>
<evidence type="ECO:0000313" key="2">
    <source>
        <dbReference type="Proteomes" id="UP001386955"/>
    </source>
</evidence>
<gene>
    <name evidence="1" type="ORF">VNO78_07902</name>
</gene>
<organism evidence="1 2">
    <name type="scientific">Psophocarpus tetragonolobus</name>
    <name type="common">Winged bean</name>
    <name type="synonym">Dolichos tetragonolobus</name>
    <dbReference type="NCBI Taxonomy" id="3891"/>
    <lineage>
        <taxon>Eukaryota</taxon>
        <taxon>Viridiplantae</taxon>
        <taxon>Streptophyta</taxon>
        <taxon>Embryophyta</taxon>
        <taxon>Tracheophyta</taxon>
        <taxon>Spermatophyta</taxon>
        <taxon>Magnoliopsida</taxon>
        <taxon>eudicotyledons</taxon>
        <taxon>Gunneridae</taxon>
        <taxon>Pentapetalae</taxon>
        <taxon>rosids</taxon>
        <taxon>fabids</taxon>
        <taxon>Fabales</taxon>
        <taxon>Fabaceae</taxon>
        <taxon>Papilionoideae</taxon>
        <taxon>50 kb inversion clade</taxon>
        <taxon>NPAAA clade</taxon>
        <taxon>indigoferoid/millettioid clade</taxon>
        <taxon>Phaseoleae</taxon>
        <taxon>Psophocarpus</taxon>
    </lineage>
</organism>
<accession>A0AAN9STV1</accession>